<dbReference type="InterPro" id="IPR014308">
    <property type="entry name" value="Xanthine_DH_XdhC"/>
</dbReference>
<organism evidence="3 4">
    <name type="scientific">Pseudoroseicyclus tamaricis</name>
    <dbReference type="NCBI Taxonomy" id="2705421"/>
    <lineage>
        <taxon>Bacteria</taxon>
        <taxon>Pseudomonadati</taxon>
        <taxon>Pseudomonadota</taxon>
        <taxon>Alphaproteobacteria</taxon>
        <taxon>Rhodobacterales</taxon>
        <taxon>Paracoccaceae</taxon>
        <taxon>Pseudoroseicyclus</taxon>
    </lineage>
</organism>
<keyword evidence="4" id="KW-1185">Reference proteome</keyword>
<dbReference type="EMBL" id="JAAGAB010000003">
    <property type="protein sequence ID" value="NDV02168.1"/>
    <property type="molecule type" value="Genomic_DNA"/>
</dbReference>
<dbReference type="InterPro" id="IPR027051">
    <property type="entry name" value="XdhC_Rossmann_dom"/>
</dbReference>
<dbReference type="AlphaFoldDB" id="A0A6B2JV08"/>
<dbReference type="InterPro" id="IPR052698">
    <property type="entry name" value="MoCofactor_Util/Proc"/>
</dbReference>
<dbReference type="NCBIfam" id="TIGR02964">
    <property type="entry name" value="xanthine_xdhC"/>
    <property type="match status" value="1"/>
</dbReference>
<evidence type="ECO:0000259" key="2">
    <source>
        <dbReference type="Pfam" id="PF13478"/>
    </source>
</evidence>
<dbReference type="InterPro" id="IPR003777">
    <property type="entry name" value="XdhC_CoxI"/>
</dbReference>
<sequence>MSFDLERLGRAVAAHGEVVRVLVAHTAGSAPRSAGTSMLVWADGAEGTIGGGALEWQAMAAAREMLAGGPALRRETLALGPALDQCCGGAVRLIWERFVAEALPGALPWARPLGAAGEIPPKVAARASRMRPGAAPVELEGWLIEAAPAEGRALVIWGAGHVGRALAEVVAPLPGFDITLVDISEARLPPALPAGVTARIAEEPAALVPGLPQDGWHLIVTHSHPLDLALCHALLTHGFVQAGLIGSHSKWARFRNRLAALGHSPAEISRIACPIGDPSLGRHPQAIAISVAAALLSGKAAGESAARMGDMTG</sequence>
<gene>
    <name evidence="3" type="primary">xdhC</name>
    <name evidence="3" type="ORF">GZA08_14455</name>
</gene>
<feature type="domain" description="XdhC- CoxI" evidence="1">
    <location>
        <begin position="12"/>
        <end position="73"/>
    </location>
</feature>
<evidence type="ECO:0000313" key="3">
    <source>
        <dbReference type="EMBL" id="NDV02168.1"/>
    </source>
</evidence>
<evidence type="ECO:0000259" key="1">
    <source>
        <dbReference type="Pfam" id="PF02625"/>
    </source>
</evidence>
<dbReference type="RefSeq" id="WP_163894852.1">
    <property type="nucleotide sequence ID" value="NZ_JAAFYS010000003.1"/>
</dbReference>
<dbReference type="Pfam" id="PF13478">
    <property type="entry name" value="XdhC_C"/>
    <property type="match status" value="1"/>
</dbReference>
<dbReference type="Proteomes" id="UP000474757">
    <property type="component" value="Unassembled WGS sequence"/>
</dbReference>
<dbReference type="SUPFAM" id="SSF51735">
    <property type="entry name" value="NAD(P)-binding Rossmann-fold domains"/>
    <property type="match status" value="1"/>
</dbReference>
<evidence type="ECO:0000313" key="4">
    <source>
        <dbReference type="Proteomes" id="UP000474757"/>
    </source>
</evidence>
<dbReference type="Gene3D" id="3.40.50.720">
    <property type="entry name" value="NAD(P)-binding Rossmann-like Domain"/>
    <property type="match status" value="1"/>
</dbReference>
<proteinExistence type="predicted"/>
<feature type="domain" description="XdhC Rossmann" evidence="2">
    <location>
        <begin position="154"/>
        <end position="294"/>
    </location>
</feature>
<comment type="caution">
    <text evidence="3">The sequence shown here is derived from an EMBL/GenBank/DDBJ whole genome shotgun (WGS) entry which is preliminary data.</text>
</comment>
<dbReference type="Pfam" id="PF02625">
    <property type="entry name" value="XdhC_CoxI"/>
    <property type="match status" value="1"/>
</dbReference>
<reference evidence="3 4" key="1">
    <citation type="submission" date="2020-02" db="EMBL/GenBank/DDBJ databases">
        <title>Pseudoroseicyclus tamarix, sp. nov., isolated from offshore sediment of a Tamarix chinensis forest.</title>
        <authorList>
            <person name="Gai Y."/>
        </authorList>
    </citation>
    <scope>NUCLEOTIDE SEQUENCE [LARGE SCALE GENOMIC DNA]</scope>
    <source>
        <strain evidence="3 4">CLL3-39</strain>
    </source>
</reference>
<protein>
    <submittedName>
        <fullName evidence="3">Xanthine dehydrogenase accessory protein XdhC</fullName>
    </submittedName>
</protein>
<dbReference type="PANTHER" id="PTHR30388">
    <property type="entry name" value="ALDEHYDE OXIDOREDUCTASE MOLYBDENUM COFACTOR ASSEMBLY PROTEIN"/>
    <property type="match status" value="1"/>
</dbReference>
<accession>A0A6B2JV08</accession>
<dbReference type="PANTHER" id="PTHR30388:SF6">
    <property type="entry name" value="XANTHINE DEHYDROGENASE SUBUNIT A-RELATED"/>
    <property type="match status" value="1"/>
</dbReference>
<name>A0A6B2JV08_9RHOB</name>
<dbReference type="InterPro" id="IPR036291">
    <property type="entry name" value="NAD(P)-bd_dom_sf"/>
</dbReference>